<evidence type="ECO:0000313" key="3">
    <source>
        <dbReference type="Proteomes" id="UP000663836"/>
    </source>
</evidence>
<dbReference type="Proteomes" id="UP000663864">
    <property type="component" value="Unassembled WGS sequence"/>
</dbReference>
<dbReference type="AlphaFoldDB" id="A0A819UES0"/>
<dbReference type="Proteomes" id="UP000663836">
    <property type="component" value="Unassembled WGS sequence"/>
</dbReference>
<dbReference type="EMBL" id="CAJNOT010000096">
    <property type="protein sequence ID" value="CAF0835788.1"/>
    <property type="molecule type" value="Genomic_DNA"/>
</dbReference>
<evidence type="ECO:0000313" key="2">
    <source>
        <dbReference type="EMBL" id="CAF4095832.1"/>
    </source>
</evidence>
<dbReference type="EMBL" id="CAJOBD010007796">
    <property type="protein sequence ID" value="CAF4095832.1"/>
    <property type="molecule type" value="Genomic_DNA"/>
</dbReference>
<proteinExistence type="predicted"/>
<reference evidence="2" key="1">
    <citation type="submission" date="2021-02" db="EMBL/GenBank/DDBJ databases">
        <authorList>
            <person name="Nowell W R."/>
        </authorList>
    </citation>
    <scope>NUCLEOTIDE SEQUENCE</scope>
</reference>
<organism evidence="2 3">
    <name type="scientific">Rotaria sordida</name>
    <dbReference type="NCBI Taxonomy" id="392033"/>
    <lineage>
        <taxon>Eukaryota</taxon>
        <taxon>Metazoa</taxon>
        <taxon>Spiralia</taxon>
        <taxon>Gnathifera</taxon>
        <taxon>Rotifera</taxon>
        <taxon>Eurotatoria</taxon>
        <taxon>Bdelloidea</taxon>
        <taxon>Philodinida</taxon>
        <taxon>Philodinidae</taxon>
        <taxon>Rotaria</taxon>
    </lineage>
</organism>
<sequence>MKDTNHYIITANDSDIEIHIRNIPEEKATEAIKTGVQYFVHDPANGIFFGKVFNVSDTINLYRRMCEEEVTECLNKALEFQNKGVPETIQKTERIVQMAIDKKFYTSFRNELIPQLQSSQYSKSVYNYEGITLGRITSLETYKNIPDSVKRNVGIHKNDVSIVNEKIKSIEILDPIVKNGFLRYLSNNKLQIGMLALSITIDVTRIVLSVVEDDYRIGSSTIVTLCNLVGSKGGAAIGAAICSIIPGVGSIVGGILGSIIFSFVGTKIGQLFCGLFTEVACGPGPPEPDYLQFIYGDNKNFSIPLPKYELEMETGLPKTNYERTDKLVSEYDATNVYEPPKSVYDDPCIYGPPPSDY</sequence>
<comment type="caution">
    <text evidence="2">The sequence shown here is derived from an EMBL/GenBank/DDBJ whole genome shotgun (WGS) entry which is preliminary data.</text>
</comment>
<gene>
    <name evidence="2" type="ORF">JBS370_LOCUS31491</name>
    <name evidence="1" type="ORF">ZHD862_LOCUS4111</name>
</gene>
<evidence type="ECO:0000313" key="1">
    <source>
        <dbReference type="EMBL" id="CAF0835788.1"/>
    </source>
</evidence>
<protein>
    <submittedName>
        <fullName evidence="2">Uncharacterized protein</fullName>
    </submittedName>
</protein>
<accession>A0A819UES0</accession>
<name>A0A819UES0_9BILA</name>